<name>C1GAC1_PARBD</name>
<dbReference type="VEuPathDB" id="FungiDB:PADG_04207"/>
<organism evidence="2 3">
    <name type="scientific">Paracoccidioides brasiliensis (strain Pb18)</name>
    <dbReference type="NCBI Taxonomy" id="502780"/>
    <lineage>
        <taxon>Eukaryota</taxon>
        <taxon>Fungi</taxon>
        <taxon>Dikarya</taxon>
        <taxon>Ascomycota</taxon>
        <taxon>Pezizomycotina</taxon>
        <taxon>Eurotiomycetes</taxon>
        <taxon>Eurotiomycetidae</taxon>
        <taxon>Onygenales</taxon>
        <taxon>Ajellomycetaceae</taxon>
        <taxon>Paracoccidioides</taxon>
    </lineage>
</organism>
<dbReference type="OrthoDB" id="4201659at2759"/>
<dbReference type="STRING" id="502780.C1GAC1"/>
<proteinExistence type="predicted"/>
<dbReference type="KEGG" id="pbn:PADG_04207"/>
<keyword evidence="3" id="KW-1185">Reference proteome</keyword>
<dbReference type="RefSeq" id="XP_010759364.1">
    <property type="nucleotide sequence ID" value="XM_010761062.1"/>
</dbReference>
<feature type="chain" id="PRO_5002908365" evidence="1">
    <location>
        <begin position="22"/>
        <end position="532"/>
    </location>
</feature>
<dbReference type="EMBL" id="KN275960">
    <property type="protein sequence ID" value="EEH48123.2"/>
    <property type="molecule type" value="Genomic_DNA"/>
</dbReference>
<dbReference type="GeneID" id="22583378"/>
<gene>
    <name evidence="2" type="ORF">PADG_04207</name>
</gene>
<dbReference type="OMA" id="EYCWYIM"/>
<evidence type="ECO:0000313" key="2">
    <source>
        <dbReference type="EMBL" id="EEH48123.2"/>
    </source>
</evidence>
<keyword evidence="1" id="KW-0732">Signal</keyword>
<feature type="signal peptide" evidence="1">
    <location>
        <begin position="1"/>
        <end position="21"/>
    </location>
</feature>
<protein>
    <submittedName>
        <fullName evidence="2">Uncharacterized protein</fullName>
    </submittedName>
</protein>
<dbReference type="Proteomes" id="UP000001628">
    <property type="component" value="Unassembled WGS sequence"/>
</dbReference>
<dbReference type="InParanoid" id="C1GAC1"/>
<accession>C1GAC1</accession>
<sequence>MRIHFAPVLLGISCAAAYVARSPEHLLDLTPRVWKKAEICKLPFTGVSQMTLNNTWGKSGAGEFLDKFLKKYGTTNWTNKFFQHTVNMGKHGGSTFNCMSYPGGGPCSTPESSACETYNPPEAFFVHQSLGMLKGALDRIHESIQNFMISALLEDIQNAVDIFGPPESENRYIWSLMIGVFVSAVAFTGPVWQIGAPLTGVVGALNLAAGAEAKNAKPVRPADFKKLTEKDVNRFFTSIERALKETVEAVFGGNFESVGEIEDKVKWIGGIFSEGKMMDNTKLEPAINTYTNAIAAMIRCTAIVKRTEDHLSPGPQILMTEKMYNSFTNYYGFDYKTALTNAVDCAVKKGSGSPDWTKLPSFTQKSKWPECFVNLPVKDENFFGEYQPKTPNPKNPWRSGWCGLHITQYQKNQNQKGWKTGKEFEFDVKIFDAEQKEIGSAKREKANTGKSFGIGSMLPYKLIVTAGKYDSSPIEFAYAGAHWDSDNRKQCKISAMYDKGGLHWIAVLERDLHLTLKTFSSALSGSRAMQKP</sequence>
<evidence type="ECO:0000313" key="3">
    <source>
        <dbReference type="Proteomes" id="UP000001628"/>
    </source>
</evidence>
<dbReference type="AlphaFoldDB" id="C1GAC1"/>
<reference evidence="2 3" key="1">
    <citation type="journal article" date="2011" name="PLoS Genet.">
        <title>Comparative genomic analysis of human fungal pathogens causing paracoccidioidomycosis.</title>
        <authorList>
            <person name="Desjardins C.A."/>
            <person name="Champion M.D."/>
            <person name="Holder J.W."/>
            <person name="Muszewska A."/>
            <person name="Goldberg J."/>
            <person name="Bailao A.M."/>
            <person name="Brigido M.M."/>
            <person name="Ferreira M.E."/>
            <person name="Garcia A.M."/>
            <person name="Grynberg M."/>
            <person name="Gujja S."/>
            <person name="Heiman D.I."/>
            <person name="Henn M.R."/>
            <person name="Kodira C.D."/>
            <person name="Leon-Narvaez H."/>
            <person name="Longo L.V."/>
            <person name="Ma L.J."/>
            <person name="Malavazi I."/>
            <person name="Matsuo A.L."/>
            <person name="Morais F.V."/>
            <person name="Pereira M."/>
            <person name="Rodriguez-Brito S."/>
            <person name="Sakthikumar S."/>
            <person name="Salem-Izacc S.M."/>
            <person name="Sykes S.M."/>
            <person name="Teixeira M.M."/>
            <person name="Vallejo M.C."/>
            <person name="Walter M.E."/>
            <person name="Yandava C."/>
            <person name="Young S."/>
            <person name="Zeng Q."/>
            <person name="Zucker J."/>
            <person name="Felipe M.S."/>
            <person name="Goldman G.H."/>
            <person name="Haas B.J."/>
            <person name="McEwen J.G."/>
            <person name="Nino-Vega G."/>
            <person name="Puccia R."/>
            <person name="San-Blas G."/>
            <person name="Soares C.M."/>
            <person name="Birren B.W."/>
            <person name="Cuomo C.A."/>
        </authorList>
    </citation>
    <scope>NUCLEOTIDE SEQUENCE [LARGE SCALE GENOMIC DNA]</scope>
    <source>
        <strain evidence="2 3">Pb18</strain>
    </source>
</reference>
<dbReference type="eggNOG" id="ENOG502ST5S">
    <property type="taxonomic scope" value="Eukaryota"/>
</dbReference>
<dbReference type="HOGENOM" id="CLU_512008_0_0_1"/>
<evidence type="ECO:0000256" key="1">
    <source>
        <dbReference type="SAM" id="SignalP"/>
    </source>
</evidence>